<dbReference type="RefSeq" id="WP_336600282.1">
    <property type="nucleotide sequence ID" value="NZ_JACFYJ010000049.1"/>
</dbReference>
<evidence type="ECO:0000256" key="10">
    <source>
        <dbReference type="ARBA" id="ARBA00022958"/>
    </source>
</evidence>
<reference evidence="14 15" key="1">
    <citation type="journal article" date="2022" name="Arch. Microbiol.">
        <title>Paraburkholderia bengalensis sp. nov. isolated from roots of Oryza sativa, IR64.</title>
        <authorList>
            <person name="Nag P."/>
            <person name="Mondal N."/>
            <person name="Sarkar J."/>
            <person name="Das S."/>
        </authorList>
    </citation>
    <scope>NUCLEOTIDE SEQUENCE [LARGE SCALE GENOMIC DNA]</scope>
    <source>
        <strain evidence="14 15">IR64_4_BI</strain>
    </source>
</reference>
<sequence length="319" mass="32599">MRDDPLPRIVVVGSVNMDIAAYVSRFPKPGETLSGTGTLVAPGGKGGNQAIAAARLGARVALIACVGNDDFGQRLRVSLEGEGIDCAGVVTSERSASGIAMVMVDETGNNSIVTVEGSNGDLTPDVVAAHEEALRSAALVLCELTTPMTTVERVLSIASSGDVPVLLNASPVQGPMSACALSRVAFLVVNEVEASMLSGQKLQTIDDAKMIANILHRAGAKHVLITLGARGVVTLFSGESVAVTEFFPASSVEALDTTGAGDTFAGAFAAAVVSGAEKTEAVTFAQQAAAICVTRAGAAPSIPRLHELRERLPHGRGRA</sequence>
<dbReference type="PRINTS" id="PR00990">
    <property type="entry name" value="RIBOKINASE"/>
</dbReference>
<feature type="binding site" evidence="12">
    <location>
        <begin position="261"/>
        <end position="262"/>
    </location>
    <ligand>
        <name>ATP</name>
        <dbReference type="ChEBI" id="CHEBI:30616"/>
    </ligand>
</feature>
<evidence type="ECO:0000256" key="3">
    <source>
        <dbReference type="ARBA" id="ARBA00016943"/>
    </source>
</evidence>
<organism evidence="14 15">
    <name type="scientific">Paraburkholderia bengalensis</name>
    <dbReference type="NCBI Taxonomy" id="2747562"/>
    <lineage>
        <taxon>Bacteria</taxon>
        <taxon>Pseudomonadati</taxon>
        <taxon>Pseudomonadota</taxon>
        <taxon>Betaproteobacteria</taxon>
        <taxon>Burkholderiales</taxon>
        <taxon>Burkholderiaceae</taxon>
        <taxon>Paraburkholderia</taxon>
    </lineage>
</organism>
<feature type="binding site" evidence="12">
    <location>
        <begin position="44"/>
        <end position="48"/>
    </location>
    <ligand>
        <name>substrate</name>
    </ligand>
</feature>
<evidence type="ECO:0000256" key="6">
    <source>
        <dbReference type="ARBA" id="ARBA00022741"/>
    </source>
</evidence>
<feature type="domain" description="Carbohydrate kinase PfkB" evidence="13">
    <location>
        <begin position="8"/>
        <end position="303"/>
    </location>
</feature>
<keyword evidence="15" id="KW-1185">Reference proteome</keyword>
<comment type="catalytic activity">
    <reaction evidence="12">
        <text>D-ribose + ATP = D-ribose 5-phosphate + ADP + H(+)</text>
        <dbReference type="Rhea" id="RHEA:13697"/>
        <dbReference type="ChEBI" id="CHEBI:15378"/>
        <dbReference type="ChEBI" id="CHEBI:30616"/>
        <dbReference type="ChEBI" id="CHEBI:47013"/>
        <dbReference type="ChEBI" id="CHEBI:78346"/>
        <dbReference type="ChEBI" id="CHEBI:456216"/>
        <dbReference type="EC" id="2.7.1.15"/>
    </reaction>
</comment>
<dbReference type="InterPro" id="IPR029056">
    <property type="entry name" value="Ribokinase-like"/>
</dbReference>
<keyword evidence="11 12" id="KW-0119">Carbohydrate metabolism</keyword>
<protein>
    <recommendedName>
        <fullName evidence="3 12">Ribokinase</fullName>
        <shortName evidence="12">RK</shortName>
        <ecNumber evidence="2 12">2.7.1.15</ecNumber>
    </recommendedName>
</protein>
<feature type="active site" description="Proton acceptor" evidence="12">
    <location>
        <position position="262"/>
    </location>
</feature>
<dbReference type="GO" id="GO:0016491">
    <property type="term" value="F:oxidoreductase activity"/>
    <property type="evidence" value="ECO:0007669"/>
    <property type="project" value="UniProtKB-KW"/>
</dbReference>
<evidence type="ECO:0000256" key="11">
    <source>
        <dbReference type="ARBA" id="ARBA00023277"/>
    </source>
</evidence>
<evidence type="ECO:0000256" key="4">
    <source>
        <dbReference type="ARBA" id="ARBA00022679"/>
    </source>
</evidence>
<feature type="binding site" evidence="12">
    <location>
        <position position="190"/>
    </location>
    <ligand>
        <name>ATP</name>
        <dbReference type="ChEBI" id="CHEBI:30616"/>
    </ligand>
</feature>
<comment type="function">
    <text evidence="12">Catalyzes the phosphorylation of ribose at O-5 in a reaction requiring ATP and magnesium. The resulting D-ribose-5-phosphate can then be used either for sythesis of nucleotides, histidine, and tryptophan, or as a component of the pentose phosphate pathway.</text>
</comment>
<feature type="binding site" evidence="12">
    <location>
        <begin position="226"/>
        <end position="231"/>
    </location>
    <ligand>
        <name>ATP</name>
        <dbReference type="ChEBI" id="CHEBI:30616"/>
    </ligand>
</feature>
<dbReference type="HAMAP" id="MF_01987">
    <property type="entry name" value="Ribokinase"/>
    <property type="match status" value="1"/>
</dbReference>
<keyword evidence="14" id="KW-0560">Oxidoreductase</keyword>
<comment type="similarity">
    <text evidence="1">Belongs to the carbohydrate kinase pfkB family.</text>
</comment>
<dbReference type="CDD" id="cd01174">
    <property type="entry name" value="ribokinase"/>
    <property type="match status" value="1"/>
</dbReference>
<comment type="subcellular location">
    <subcellularLocation>
        <location evidence="12">Cytoplasm</location>
    </subcellularLocation>
</comment>
<keyword evidence="4 12" id="KW-0808">Transferase</keyword>
<comment type="activity regulation">
    <text evidence="12">Activated by a monovalent cation that binds near, but not in, the active site. The most likely occupant of the site in vivo is potassium. Ion binding induces a conformational change that may alter substrate affinity.</text>
</comment>
<feature type="binding site" evidence="12">
    <location>
        <begin position="16"/>
        <end position="18"/>
    </location>
    <ligand>
        <name>substrate</name>
    </ligand>
</feature>
<evidence type="ECO:0000256" key="12">
    <source>
        <dbReference type="HAMAP-Rule" id="MF_01987"/>
    </source>
</evidence>
<dbReference type="EMBL" id="JACFYJ010000049">
    <property type="protein sequence ID" value="MEI6000344.1"/>
    <property type="molecule type" value="Genomic_DNA"/>
</dbReference>
<evidence type="ECO:0000256" key="5">
    <source>
        <dbReference type="ARBA" id="ARBA00022723"/>
    </source>
</evidence>
<evidence type="ECO:0000313" key="15">
    <source>
        <dbReference type="Proteomes" id="UP001386437"/>
    </source>
</evidence>
<feature type="binding site" evidence="12">
    <location>
        <position position="297"/>
    </location>
    <ligand>
        <name>K(+)</name>
        <dbReference type="ChEBI" id="CHEBI:29103"/>
    </ligand>
</feature>
<feature type="binding site" evidence="12">
    <location>
        <position position="256"/>
    </location>
    <ligand>
        <name>K(+)</name>
        <dbReference type="ChEBI" id="CHEBI:29103"/>
    </ligand>
</feature>
<dbReference type="Pfam" id="PF00294">
    <property type="entry name" value="PfkB"/>
    <property type="match status" value="1"/>
</dbReference>
<evidence type="ECO:0000313" key="14">
    <source>
        <dbReference type="EMBL" id="MEI6000344.1"/>
    </source>
</evidence>
<dbReference type="PANTHER" id="PTHR10584:SF166">
    <property type="entry name" value="RIBOKINASE"/>
    <property type="match status" value="1"/>
</dbReference>
<keyword evidence="7 12" id="KW-0418">Kinase</keyword>
<feature type="binding site" evidence="12">
    <location>
        <position position="292"/>
    </location>
    <ligand>
        <name>K(+)</name>
        <dbReference type="ChEBI" id="CHEBI:29103"/>
    </ligand>
</feature>
<feature type="binding site" evidence="12">
    <location>
        <position position="258"/>
    </location>
    <ligand>
        <name>K(+)</name>
        <dbReference type="ChEBI" id="CHEBI:29103"/>
    </ligand>
</feature>
<comment type="caution">
    <text evidence="12">Lacks conserved residue(s) required for the propagation of feature annotation.</text>
</comment>
<comment type="caution">
    <text evidence="14">The sequence shown here is derived from an EMBL/GenBank/DDBJ whole genome shotgun (WGS) entry which is preliminary data.</text>
</comment>
<dbReference type="InterPro" id="IPR002173">
    <property type="entry name" value="Carboh/pur_kinase_PfkB_CS"/>
</dbReference>
<evidence type="ECO:0000256" key="7">
    <source>
        <dbReference type="ARBA" id="ARBA00022777"/>
    </source>
</evidence>
<keyword evidence="8 12" id="KW-0067">ATP-binding</keyword>
<dbReference type="InterPro" id="IPR011611">
    <property type="entry name" value="PfkB_dom"/>
</dbReference>
<proteinExistence type="inferred from homology"/>
<keyword evidence="10 12" id="KW-0630">Potassium</keyword>
<accession>A0ABU8IY30</accession>
<keyword evidence="12" id="KW-0963">Cytoplasm</keyword>
<feature type="binding site" evidence="12">
    <location>
        <position position="262"/>
    </location>
    <ligand>
        <name>substrate</name>
    </ligand>
</feature>
<comment type="pathway">
    <text evidence="12">Carbohydrate metabolism; D-ribose degradation; D-ribose 5-phosphate from beta-D-ribopyranose: step 2/2.</text>
</comment>
<dbReference type="SUPFAM" id="SSF53613">
    <property type="entry name" value="Ribokinase-like"/>
    <property type="match status" value="1"/>
</dbReference>
<evidence type="ECO:0000256" key="8">
    <source>
        <dbReference type="ARBA" id="ARBA00022840"/>
    </source>
</evidence>
<gene>
    <name evidence="12 14" type="primary">rbsK</name>
    <name evidence="14" type="ORF">H3V53_25035</name>
</gene>
<dbReference type="Gene3D" id="3.40.1190.20">
    <property type="match status" value="1"/>
</dbReference>
<dbReference type="NCBIfam" id="TIGR02152">
    <property type="entry name" value="D_ribokin_bact"/>
    <property type="match status" value="1"/>
</dbReference>
<dbReference type="PROSITE" id="PS00584">
    <property type="entry name" value="PFKB_KINASES_2"/>
    <property type="match status" value="1"/>
</dbReference>
<evidence type="ECO:0000256" key="9">
    <source>
        <dbReference type="ARBA" id="ARBA00022842"/>
    </source>
</evidence>
<comment type="cofactor">
    <cofactor evidence="12">
        <name>Mg(2+)</name>
        <dbReference type="ChEBI" id="CHEBI:18420"/>
    </cofactor>
    <text evidence="12">Requires a divalent cation, most likely magnesium in vivo, as an electrophilic catalyst to aid phosphoryl group transfer. It is the chelate of the metal and the nucleotide that is the actual substrate.</text>
</comment>
<evidence type="ECO:0000259" key="13">
    <source>
        <dbReference type="Pfam" id="PF00294"/>
    </source>
</evidence>
<dbReference type="EC" id="2.7.1.15" evidence="2 12"/>
<dbReference type="InterPro" id="IPR002139">
    <property type="entry name" value="Ribo/fructo_kinase"/>
</dbReference>
<dbReference type="InterPro" id="IPR011877">
    <property type="entry name" value="Ribokinase"/>
</dbReference>
<name>A0ABU8IY30_9BURK</name>
<keyword evidence="9 12" id="KW-0460">Magnesium</keyword>
<feature type="binding site" evidence="12">
    <location>
        <position position="295"/>
    </location>
    <ligand>
        <name>K(+)</name>
        <dbReference type="ChEBI" id="CHEBI:29103"/>
    </ligand>
</feature>
<comment type="similarity">
    <text evidence="12">Belongs to the carbohydrate kinase PfkB family. Ribokinase subfamily.</text>
</comment>
<comment type="subunit">
    <text evidence="12">Homodimer.</text>
</comment>
<dbReference type="Proteomes" id="UP001386437">
    <property type="component" value="Unassembled WGS sequence"/>
</dbReference>
<evidence type="ECO:0000256" key="1">
    <source>
        <dbReference type="ARBA" id="ARBA00005380"/>
    </source>
</evidence>
<feature type="binding site" evidence="12">
    <location>
        <position position="301"/>
    </location>
    <ligand>
        <name>K(+)</name>
        <dbReference type="ChEBI" id="CHEBI:29103"/>
    </ligand>
</feature>
<keyword evidence="5 12" id="KW-0479">Metal-binding</keyword>
<keyword evidence="6 12" id="KW-0547">Nucleotide-binding</keyword>
<dbReference type="PANTHER" id="PTHR10584">
    <property type="entry name" value="SUGAR KINASE"/>
    <property type="match status" value="1"/>
</dbReference>
<dbReference type="GO" id="GO:0004747">
    <property type="term" value="F:ribokinase activity"/>
    <property type="evidence" value="ECO:0007669"/>
    <property type="project" value="UniProtKB-EC"/>
</dbReference>
<evidence type="ECO:0000256" key="2">
    <source>
        <dbReference type="ARBA" id="ARBA00012035"/>
    </source>
</evidence>